<dbReference type="InterPro" id="IPR002139">
    <property type="entry name" value="Ribo/fructo_kinase"/>
</dbReference>
<evidence type="ECO:0000259" key="5">
    <source>
        <dbReference type="Pfam" id="PF00294"/>
    </source>
</evidence>
<comment type="caution">
    <text evidence="6">The sequence shown here is derived from an EMBL/GenBank/DDBJ whole genome shotgun (WGS) entry which is preliminary data.</text>
</comment>
<evidence type="ECO:0000313" key="6">
    <source>
        <dbReference type="EMBL" id="GAA2328386.1"/>
    </source>
</evidence>
<evidence type="ECO:0000256" key="3">
    <source>
        <dbReference type="ARBA" id="ARBA00022777"/>
    </source>
</evidence>
<sequence length="289" mass="29991">MRAVVAGIANQQTRLPVEGFPHPYSPARHLPGRIEDAVGGVGFNVAAALARLGAAVDLLAPLADDPPGRAVLAAADRLGVGTRLCTRALDRTPRSVVLVDATGRRQVNTDLGGALAASFDPAAFRAAATGADVCVLGNLDFSRPLLPAARGLRVPVVVDLQDVRGPDHPYDQDFLAADTLVMSHERLGGRDLPGFLRALRSRSRASLLVLTLGADGSLALTPDDADCWRTPAVDVGPVSDTTGAGDAFTAALAHALHGRRLPAREAVRAATAHAASRLARRPARGGPPR</sequence>
<gene>
    <name evidence="6" type="ORF">GCM10010246_08500</name>
</gene>
<evidence type="ECO:0000256" key="4">
    <source>
        <dbReference type="RuleBase" id="RU003704"/>
    </source>
</evidence>
<dbReference type="PANTHER" id="PTHR10584:SF157">
    <property type="entry name" value="SULFOFRUCTOSE KINASE"/>
    <property type="match status" value="1"/>
</dbReference>
<dbReference type="Gene3D" id="3.40.1190.20">
    <property type="match status" value="1"/>
</dbReference>
<dbReference type="PRINTS" id="PR00990">
    <property type="entry name" value="RIBOKINASE"/>
</dbReference>
<dbReference type="EMBL" id="BAAASD010000002">
    <property type="protein sequence ID" value="GAA2328386.1"/>
    <property type="molecule type" value="Genomic_DNA"/>
</dbReference>
<reference evidence="6 7" key="1">
    <citation type="journal article" date="2019" name="Int. J. Syst. Evol. Microbiol.">
        <title>The Global Catalogue of Microorganisms (GCM) 10K type strain sequencing project: providing services to taxonomists for standard genome sequencing and annotation.</title>
        <authorList>
            <consortium name="The Broad Institute Genomics Platform"/>
            <consortium name="The Broad Institute Genome Sequencing Center for Infectious Disease"/>
            <person name="Wu L."/>
            <person name="Ma J."/>
        </authorList>
    </citation>
    <scope>NUCLEOTIDE SEQUENCE [LARGE SCALE GENOMIC DNA]</scope>
    <source>
        <strain evidence="6 7">JCM 4316</strain>
    </source>
</reference>
<keyword evidence="3 4" id="KW-0418">Kinase</keyword>
<dbReference type="Proteomes" id="UP001500253">
    <property type="component" value="Unassembled WGS sequence"/>
</dbReference>
<dbReference type="InterPro" id="IPR011611">
    <property type="entry name" value="PfkB_dom"/>
</dbReference>
<dbReference type="InterPro" id="IPR002173">
    <property type="entry name" value="Carboh/pur_kinase_PfkB_CS"/>
</dbReference>
<evidence type="ECO:0000313" key="7">
    <source>
        <dbReference type="Proteomes" id="UP001500253"/>
    </source>
</evidence>
<dbReference type="RefSeq" id="WP_346173107.1">
    <property type="nucleotide sequence ID" value="NZ_BAAASD010000002.1"/>
</dbReference>
<organism evidence="6 7">
    <name type="scientific">Streptomyces cuspidosporus</name>
    <dbReference type="NCBI Taxonomy" id="66882"/>
    <lineage>
        <taxon>Bacteria</taxon>
        <taxon>Bacillati</taxon>
        <taxon>Actinomycetota</taxon>
        <taxon>Actinomycetes</taxon>
        <taxon>Kitasatosporales</taxon>
        <taxon>Streptomycetaceae</taxon>
        <taxon>Streptomyces</taxon>
    </lineage>
</organism>
<dbReference type="PANTHER" id="PTHR10584">
    <property type="entry name" value="SUGAR KINASE"/>
    <property type="match status" value="1"/>
</dbReference>
<evidence type="ECO:0000256" key="2">
    <source>
        <dbReference type="ARBA" id="ARBA00022679"/>
    </source>
</evidence>
<protein>
    <recommendedName>
        <fullName evidence="5">Carbohydrate kinase PfkB domain-containing protein</fullName>
    </recommendedName>
</protein>
<comment type="similarity">
    <text evidence="1 4">Belongs to the carbohydrate kinase PfkB family.</text>
</comment>
<dbReference type="InterPro" id="IPR029056">
    <property type="entry name" value="Ribokinase-like"/>
</dbReference>
<feature type="domain" description="Carbohydrate kinase PfkB" evidence="5">
    <location>
        <begin position="4"/>
        <end position="138"/>
    </location>
</feature>
<keyword evidence="2 4" id="KW-0808">Transferase</keyword>
<accession>A0ABN3FET4</accession>
<keyword evidence="7" id="KW-1185">Reference proteome</keyword>
<dbReference type="PROSITE" id="PS00584">
    <property type="entry name" value="PFKB_KINASES_2"/>
    <property type="match status" value="1"/>
</dbReference>
<dbReference type="SUPFAM" id="SSF53613">
    <property type="entry name" value="Ribokinase-like"/>
    <property type="match status" value="1"/>
</dbReference>
<feature type="domain" description="Carbohydrate kinase PfkB" evidence="5">
    <location>
        <begin position="203"/>
        <end position="278"/>
    </location>
</feature>
<proteinExistence type="inferred from homology"/>
<evidence type="ECO:0000256" key="1">
    <source>
        <dbReference type="ARBA" id="ARBA00010688"/>
    </source>
</evidence>
<dbReference type="Pfam" id="PF00294">
    <property type="entry name" value="PfkB"/>
    <property type="match status" value="2"/>
</dbReference>
<name>A0ABN3FET4_9ACTN</name>